<dbReference type="Proteomes" id="UP000199400">
    <property type="component" value="Unassembled WGS sequence"/>
</dbReference>
<dbReference type="InterPro" id="IPR017853">
    <property type="entry name" value="GH"/>
</dbReference>
<feature type="domain" description="Glycoside-hydrolase family GH114 TIM-barrel" evidence="3">
    <location>
        <begin position="115"/>
        <end position="333"/>
    </location>
</feature>
<dbReference type="Gene3D" id="3.20.20.70">
    <property type="entry name" value="Aldolase class I"/>
    <property type="match status" value="1"/>
</dbReference>
<keyword evidence="4" id="KW-0378">Hydrolase</keyword>
<dbReference type="Pfam" id="PF03537">
    <property type="entry name" value="Glyco_hydro_114"/>
    <property type="match status" value="1"/>
</dbReference>
<proteinExistence type="predicted"/>
<sequence>MTRRSQAWSLSALLLGACTGSGSDDSSGGPSTATDTEVATEPATATDATDTSPGAPTSGTSDDPTGATTSTTVDPTGETTTTTSEPGTSTGPTTETTEGTTGAVEVELPPPDGEFDYQLGEPYDPPMTVQIVSRDRNAPPKPGLYNICYVNGFQVQPDEEDFWLDEHPDLVLRDGMGNPVIDQDWDEMLLDTSTPEKRAALAEIVGGWIAACAVDGFDAIEIDNLDSYSRSQDLLTQDHAVAYMALLSAAAHAEGLAIAQKNSTELLDRKDEMGTDFAVAEECNTYEECDDYIGTYGDAVLMVEYVEADFMTGCEQYPQMSIVLRDLELNAPWTPGYVRDAC</sequence>
<protein>
    <submittedName>
        <fullName evidence="4">Glycoside-hydrolase family GH114</fullName>
    </submittedName>
</protein>
<feature type="signal peptide" evidence="2">
    <location>
        <begin position="1"/>
        <end position="23"/>
    </location>
</feature>
<keyword evidence="5" id="KW-1185">Reference proteome</keyword>
<evidence type="ECO:0000313" key="5">
    <source>
        <dbReference type="Proteomes" id="UP000199400"/>
    </source>
</evidence>
<dbReference type="AlphaFoldDB" id="A0A1I1URH3"/>
<feature type="compositionally biased region" description="Low complexity" evidence="1">
    <location>
        <begin position="20"/>
        <end position="57"/>
    </location>
</feature>
<evidence type="ECO:0000313" key="4">
    <source>
        <dbReference type="EMBL" id="SFD73442.1"/>
    </source>
</evidence>
<dbReference type="InterPro" id="IPR013785">
    <property type="entry name" value="Aldolase_TIM"/>
</dbReference>
<evidence type="ECO:0000259" key="3">
    <source>
        <dbReference type="Pfam" id="PF03537"/>
    </source>
</evidence>
<keyword evidence="2" id="KW-0732">Signal</keyword>
<dbReference type="PROSITE" id="PS51257">
    <property type="entry name" value="PROKAR_LIPOPROTEIN"/>
    <property type="match status" value="1"/>
</dbReference>
<dbReference type="GO" id="GO:0016787">
    <property type="term" value="F:hydrolase activity"/>
    <property type="evidence" value="ECO:0007669"/>
    <property type="project" value="UniProtKB-KW"/>
</dbReference>
<dbReference type="STRING" id="54.SAMN02745121_01257"/>
<accession>A0A1I1URH3</accession>
<name>A0A1I1URH3_9BACT</name>
<dbReference type="InterPro" id="IPR004352">
    <property type="entry name" value="GH114_TIM-barrel"/>
</dbReference>
<reference evidence="5" key="1">
    <citation type="submission" date="2016-10" db="EMBL/GenBank/DDBJ databases">
        <authorList>
            <person name="Varghese N."/>
            <person name="Submissions S."/>
        </authorList>
    </citation>
    <scope>NUCLEOTIDE SEQUENCE [LARGE SCALE GENOMIC DNA]</scope>
    <source>
        <strain evidence="5">ATCC 25963</strain>
    </source>
</reference>
<dbReference type="EMBL" id="FOMX01000004">
    <property type="protein sequence ID" value="SFD73442.1"/>
    <property type="molecule type" value="Genomic_DNA"/>
</dbReference>
<dbReference type="PANTHER" id="PTHR35273:SF2">
    <property type="entry name" value="ALPHA-GALACTOSIDASE"/>
    <property type="match status" value="1"/>
</dbReference>
<gene>
    <name evidence="4" type="ORF">SAMN02745121_01257</name>
</gene>
<evidence type="ECO:0000256" key="1">
    <source>
        <dbReference type="SAM" id="MobiDB-lite"/>
    </source>
</evidence>
<organism evidence="4 5">
    <name type="scientific">Nannocystis exedens</name>
    <dbReference type="NCBI Taxonomy" id="54"/>
    <lineage>
        <taxon>Bacteria</taxon>
        <taxon>Pseudomonadati</taxon>
        <taxon>Myxococcota</taxon>
        <taxon>Polyangia</taxon>
        <taxon>Nannocystales</taxon>
        <taxon>Nannocystaceae</taxon>
        <taxon>Nannocystis</taxon>
    </lineage>
</organism>
<feature type="compositionally biased region" description="Low complexity" evidence="1">
    <location>
        <begin position="68"/>
        <end position="107"/>
    </location>
</feature>
<dbReference type="PANTHER" id="PTHR35273">
    <property type="entry name" value="ALPHA-1,4 POLYGALACTOSAMINIDASE, PUTATIVE (AFU_ORTHOLOGUE AFUA_3G07890)-RELATED"/>
    <property type="match status" value="1"/>
</dbReference>
<dbReference type="SUPFAM" id="SSF51445">
    <property type="entry name" value="(Trans)glycosidases"/>
    <property type="match status" value="1"/>
</dbReference>
<feature type="chain" id="PRO_5011481182" evidence="2">
    <location>
        <begin position="24"/>
        <end position="342"/>
    </location>
</feature>
<evidence type="ECO:0000256" key="2">
    <source>
        <dbReference type="SAM" id="SignalP"/>
    </source>
</evidence>
<feature type="compositionally biased region" description="Polar residues" evidence="1">
    <location>
        <begin position="58"/>
        <end position="67"/>
    </location>
</feature>
<feature type="region of interest" description="Disordered" evidence="1">
    <location>
        <begin position="17"/>
        <end position="119"/>
    </location>
</feature>
<dbReference type="RefSeq" id="WP_177325878.1">
    <property type="nucleotide sequence ID" value="NZ_FOMX01000004.1"/>
</dbReference>